<reference evidence="3" key="1">
    <citation type="journal article" date="2019" name="Int. J. Syst. Evol. Microbiol.">
        <title>The Global Catalogue of Microorganisms (GCM) 10K type strain sequencing project: providing services to taxonomists for standard genome sequencing and annotation.</title>
        <authorList>
            <consortium name="The Broad Institute Genomics Platform"/>
            <consortium name="The Broad Institute Genome Sequencing Center for Infectious Disease"/>
            <person name="Wu L."/>
            <person name="Ma J."/>
        </authorList>
    </citation>
    <scope>NUCLEOTIDE SEQUENCE [LARGE SCALE GENOMIC DNA]</scope>
    <source>
        <strain evidence="3">CCUG 53519</strain>
    </source>
</reference>
<feature type="region of interest" description="Disordered" evidence="1">
    <location>
        <begin position="174"/>
        <end position="199"/>
    </location>
</feature>
<accession>A0ABW3Q2C4</accession>
<organism evidence="2 3">
    <name type="scientific">Paenibacillus provencensis</name>
    <dbReference type="NCBI Taxonomy" id="441151"/>
    <lineage>
        <taxon>Bacteria</taxon>
        <taxon>Bacillati</taxon>
        <taxon>Bacillota</taxon>
        <taxon>Bacilli</taxon>
        <taxon>Bacillales</taxon>
        <taxon>Paenibacillaceae</taxon>
        <taxon>Paenibacillus</taxon>
    </lineage>
</organism>
<evidence type="ECO:0000313" key="3">
    <source>
        <dbReference type="Proteomes" id="UP001597169"/>
    </source>
</evidence>
<keyword evidence="3" id="KW-1185">Reference proteome</keyword>
<evidence type="ECO:0000256" key="1">
    <source>
        <dbReference type="SAM" id="MobiDB-lite"/>
    </source>
</evidence>
<feature type="compositionally biased region" description="Basic and acidic residues" evidence="1">
    <location>
        <begin position="179"/>
        <end position="188"/>
    </location>
</feature>
<dbReference type="EMBL" id="JBHTKX010000008">
    <property type="protein sequence ID" value="MFD1131288.1"/>
    <property type="molecule type" value="Genomic_DNA"/>
</dbReference>
<evidence type="ECO:0000313" key="2">
    <source>
        <dbReference type="EMBL" id="MFD1131288.1"/>
    </source>
</evidence>
<proteinExistence type="predicted"/>
<feature type="compositionally biased region" description="Polar residues" evidence="1">
    <location>
        <begin position="190"/>
        <end position="199"/>
    </location>
</feature>
<comment type="caution">
    <text evidence="2">The sequence shown here is derived from an EMBL/GenBank/DDBJ whole genome shotgun (WGS) entry which is preliminary data.</text>
</comment>
<dbReference type="RefSeq" id="WP_090727602.1">
    <property type="nucleotide sequence ID" value="NZ_JBHTKX010000008.1"/>
</dbReference>
<dbReference type="Proteomes" id="UP001597169">
    <property type="component" value="Unassembled WGS sequence"/>
</dbReference>
<protein>
    <submittedName>
        <fullName evidence="2">Uncharacterized protein</fullName>
    </submittedName>
</protein>
<sequence>MGRSCVYYSENIDTYHVAMDNLVVAKRLFDLGKKLPENYVFTMDRVSDRHDSFFLQGLEILTGSEADILEDYGDDYTFHMDLPEVTRWIEIERIHPEAAADREWIWEPISEENLDCEYTDVHVEMEMSETGLAFHVMGVGSYYLIFERICDCYFRLKEKITEWGAREENHVRVNSKRNNHSDARERKGQHQVSTCPAAG</sequence>
<gene>
    <name evidence="2" type="ORF">ACFQ3J_24515</name>
</gene>
<name>A0ABW3Q2C4_9BACL</name>